<evidence type="ECO:0000256" key="2">
    <source>
        <dbReference type="ARBA" id="ARBA00002953"/>
    </source>
</evidence>
<evidence type="ECO:0000256" key="5">
    <source>
        <dbReference type="ARBA" id="ARBA00022600"/>
    </source>
</evidence>
<dbReference type="SUPFAM" id="SSF81296">
    <property type="entry name" value="E set domains"/>
    <property type="match status" value="1"/>
</dbReference>
<evidence type="ECO:0000256" key="4">
    <source>
        <dbReference type="ARBA" id="ARBA00009000"/>
    </source>
</evidence>
<keyword evidence="8 10" id="KW-0320">Glycogen biosynthesis</keyword>
<dbReference type="GO" id="GO:0003844">
    <property type="term" value="F:1,4-alpha-glucan branching enzyme activity"/>
    <property type="evidence" value="ECO:0007669"/>
    <property type="project" value="UniProtKB-UniRule"/>
</dbReference>
<feature type="region of interest" description="Disordered" evidence="12">
    <location>
        <begin position="628"/>
        <end position="684"/>
    </location>
</feature>
<dbReference type="SMART" id="SM00642">
    <property type="entry name" value="Aamy"/>
    <property type="match status" value="1"/>
</dbReference>
<dbReference type="EMBL" id="FUWW01000002">
    <property type="protein sequence ID" value="SJZ36849.1"/>
    <property type="molecule type" value="Genomic_DNA"/>
</dbReference>
<keyword evidence="6 10" id="KW-0328">Glycosyltransferase</keyword>
<evidence type="ECO:0000313" key="15">
    <source>
        <dbReference type="Proteomes" id="UP000190657"/>
    </source>
</evidence>
<comment type="subunit">
    <text evidence="10">Monomer.</text>
</comment>
<dbReference type="GO" id="GO:0004553">
    <property type="term" value="F:hydrolase activity, hydrolyzing O-glycosyl compounds"/>
    <property type="evidence" value="ECO:0007669"/>
    <property type="project" value="InterPro"/>
</dbReference>
<feature type="active site" description="Nucleophile" evidence="10 11">
    <location>
        <position position="306"/>
    </location>
</feature>
<feature type="compositionally biased region" description="Basic and acidic residues" evidence="12">
    <location>
        <begin position="654"/>
        <end position="667"/>
    </location>
</feature>
<dbReference type="RefSeq" id="WP_078767772.1">
    <property type="nucleotide sequence ID" value="NZ_FUWW01000002.1"/>
</dbReference>
<dbReference type="Pfam" id="PF02806">
    <property type="entry name" value="Alpha-amylase_C"/>
    <property type="match status" value="1"/>
</dbReference>
<dbReference type="EC" id="2.4.1.18" evidence="10"/>
<dbReference type="GO" id="GO:0005978">
    <property type="term" value="P:glycogen biosynthetic process"/>
    <property type="evidence" value="ECO:0007669"/>
    <property type="project" value="UniProtKB-UniRule"/>
</dbReference>
<dbReference type="UniPathway" id="UPA00164"/>
<dbReference type="PIRSF" id="PIRSF000463">
    <property type="entry name" value="GlgB"/>
    <property type="match status" value="1"/>
</dbReference>
<feature type="active site" description="Proton donor" evidence="10 11">
    <location>
        <position position="359"/>
    </location>
</feature>
<dbReference type="SUPFAM" id="SSF51445">
    <property type="entry name" value="(Trans)glycosidases"/>
    <property type="match status" value="1"/>
</dbReference>
<dbReference type="GO" id="GO:0005829">
    <property type="term" value="C:cytosol"/>
    <property type="evidence" value="ECO:0007669"/>
    <property type="project" value="TreeGrafter"/>
</dbReference>
<evidence type="ECO:0000313" key="14">
    <source>
        <dbReference type="EMBL" id="SJZ36849.1"/>
    </source>
</evidence>
<dbReference type="NCBIfam" id="NF008967">
    <property type="entry name" value="PRK12313.1"/>
    <property type="match status" value="1"/>
</dbReference>
<dbReference type="InterPro" id="IPR013780">
    <property type="entry name" value="Glyco_hydro_b"/>
</dbReference>
<protein>
    <recommendedName>
        <fullName evidence="10">1,4-alpha-glucan branching enzyme GlgB</fullName>
        <ecNumber evidence="10">2.4.1.18</ecNumber>
    </recommendedName>
    <alternativeName>
        <fullName evidence="10">1,4-alpha-D-glucan:1,4-alpha-D-glucan 6-glucosyl-transferase</fullName>
    </alternativeName>
    <alternativeName>
        <fullName evidence="10">Alpha-(1-&gt;4)-glucan branching enzyme</fullName>
    </alternativeName>
    <alternativeName>
        <fullName evidence="10">Glycogen branching enzyme</fullName>
        <shortName evidence="10">BE</shortName>
    </alternativeName>
</protein>
<dbReference type="OrthoDB" id="9800174at2"/>
<accession>A0A1T4K375</accession>
<dbReference type="InterPro" id="IPR013783">
    <property type="entry name" value="Ig-like_fold"/>
</dbReference>
<dbReference type="HAMAP" id="MF_00685">
    <property type="entry name" value="GlgB"/>
    <property type="match status" value="1"/>
</dbReference>
<evidence type="ECO:0000256" key="9">
    <source>
        <dbReference type="ARBA" id="ARBA00023277"/>
    </source>
</evidence>
<dbReference type="Proteomes" id="UP000190657">
    <property type="component" value="Unassembled WGS sequence"/>
</dbReference>
<dbReference type="InterPro" id="IPR004193">
    <property type="entry name" value="Glyco_hydro_13_N"/>
</dbReference>
<feature type="compositionally biased region" description="Basic and acidic residues" evidence="12">
    <location>
        <begin position="628"/>
        <end position="645"/>
    </location>
</feature>
<evidence type="ECO:0000256" key="6">
    <source>
        <dbReference type="ARBA" id="ARBA00022676"/>
    </source>
</evidence>
<dbReference type="STRING" id="290054.SAMN02745114_00271"/>
<dbReference type="InterPro" id="IPR006048">
    <property type="entry name" value="A-amylase/branching_C"/>
</dbReference>
<keyword evidence="15" id="KW-1185">Reference proteome</keyword>
<dbReference type="InterPro" id="IPR006047">
    <property type="entry name" value="GH13_cat_dom"/>
</dbReference>
<gene>
    <name evidence="10" type="primary">glgB</name>
    <name evidence="14" type="ORF">SAMN02745114_00271</name>
</gene>
<comment type="similarity">
    <text evidence="4 10">Belongs to the glycosyl hydrolase 13 family. GlgB subfamily.</text>
</comment>
<organism evidence="14 15">
    <name type="scientific">Eubacterium coprostanoligenes</name>
    <dbReference type="NCBI Taxonomy" id="290054"/>
    <lineage>
        <taxon>Bacteria</taxon>
        <taxon>Bacillati</taxon>
        <taxon>Bacillota</taxon>
        <taxon>Clostridia</taxon>
        <taxon>Eubacteriales</taxon>
        <taxon>Eubacteriaceae</taxon>
        <taxon>Eubacterium</taxon>
    </lineage>
</organism>
<dbReference type="AlphaFoldDB" id="A0A1T4K375"/>
<dbReference type="CDD" id="cd02855">
    <property type="entry name" value="E_set_GBE_prok_N"/>
    <property type="match status" value="1"/>
</dbReference>
<dbReference type="PANTHER" id="PTHR43651:SF3">
    <property type="entry name" value="1,4-ALPHA-GLUCAN-BRANCHING ENZYME"/>
    <property type="match status" value="1"/>
</dbReference>
<dbReference type="Pfam" id="PF02922">
    <property type="entry name" value="CBM_48"/>
    <property type="match status" value="1"/>
</dbReference>
<sequence length="684" mass="79300">MKKLKEEYQLPVYLFHDGTNYKAYEFFGNHRIDESKVAFRVWAPNAQGVSVVGDFNSWDENANKCVAISPGIWEAIVDNVNVYDCYKYAIKTCTGTTLLKADPYAVHQETRPGTGSKVYELADYKWKDSKWQLDKSRQNILEKPVNIYEVHIGSWKMHDDGNFLTYRELAEQLVPYVKNMGYTHIEMLPIMEYPFDGSWGYQVTGYFAATSRYGLPEDLKYFVDTCHKEGIGVILDWVPAHFPKDAFGLYEFDGTCCYEYSDMKKGEHKEWGTRVFDYAKKEVKSFLISSANYWIEEFHFDGLRVDAVASMLYLDYCRKDGEWTPNKNGGRENLEAVDFFRQLNSTILSNHPGSMMIAEESTAWPMITMPPSEGGLGFNFKWNMGWMNDMLRYTSLDPLFRKGNHNCITFSFFYAFSENFVLPVSHDEVVHGKASLLNKMPGDYDMKFDGLRLFLAYMMAHPGKKLLFMGSEFGQFIEWNYKQGLDWLLLDYDKHRQTLEFSRELNKFYKEHSELWEIDYSWDGFQWISSEDNCNSVIAFRRMNKKGEELIAVFNWTPNSFDSYRIGVPKNGTYKVVFDTSLEKFGGDKHRMSGSYKSKKGSIHGYEQYIDLKLHGLSAIFLKKTADKQPAKKDKPVKAEKEVAKPVKQQAVKTEVKEEKPVQEKSKQTPPAKASKPNSKKSKR</sequence>
<dbReference type="NCBIfam" id="NF003811">
    <property type="entry name" value="PRK05402.1"/>
    <property type="match status" value="1"/>
</dbReference>
<comment type="function">
    <text evidence="2 10">Catalyzes the formation of the alpha-1,6-glucosidic linkages in glycogen by scission of a 1,4-alpha-linked oligosaccharide from growing alpha-1,4-glucan chains and the subsequent attachment of the oligosaccharide to the alpha-1,6 position.</text>
</comment>
<dbReference type="FunFam" id="3.20.20.80:FF:000003">
    <property type="entry name" value="1,4-alpha-glucan branching enzyme GlgB"/>
    <property type="match status" value="1"/>
</dbReference>
<keyword evidence="9 10" id="KW-0119">Carbohydrate metabolism</keyword>
<evidence type="ECO:0000256" key="11">
    <source>
        <dbReference type="PIRSR" id="PIRSR000463-1"/>
    </source>
</evidence>
<evidence type="ECO:0000256" key="10">
    <source>
        <dbReference type="HAMAP-Rule" id="MF_00685"/>
    </source>
</evidence>
<evidence type="ECO:0000256" key="8">
    <source>
        <dbReference type="ARBA" id="ARBA00023056"/>
    </source>
</evidence>
<dbReference type="Gene3D" id="2.60.40.10">
    <property type="entry name" value="Immunoglobulins"/>
    <property type="match status" value="1"/>
</dbReference>
<dbReference type="NCBIfam" id="TIGR01515">
    <property type="entry name" value="branching_enzym"/>
    <property type="match status" value="1"/>
</dbReference>
<dbReference type="InterPro" id="IPR014756">
    <property type="entry name" value="Ig_E-set"/>
</dbReference>
<evidence type="ECO:0000256" key="3">
    <source>
        <dbReference type="ARBA" id="ARBA00004964"/>
    </source>
</evidence>
<keyword evidence="7 10" id="KW-0808">Transferase</keyword>
<dbReference type="CDD" id="cd11322">
    <property type="entry name" value="AmyAc_Glg_BE"/>
    <property type="match status" value="1"/>
</dbReference>
<comment type="catalytic activity">
    <reaction evidence="1 10">
        <text>Transfers a segment of a (1-&gt;4)-alpha-D-glucan chain to a primary hydroxy group in a similar glucan chain.</text>
        <dbReference type="EC" id="2.4.1.18"/>
    </reaction>
</comment>
<dbReference type="PANTHER" id="PTHR43651">
    <property type="entry name" value="1,4-ALPHA-GLUCAN-BRANCHING ENZYME"/>
    <property type="match status" value="1"/>
</dbReference>
<dbReference type="GO" id="GO:0043169">
    <property type="term" value="F:cation binding"/>
    <property type="evidence" value="ECO:0007669"/>
    <property type="project" value="InterPro"/>
</dbReference>
<proteinExistence type="inferred from homology"/>
<dbReference type="InterPro" id="IPR017853">
    <property type="entry name" value="GH"/>
</dbReference>
<dbReference type="Gene3D" id="2.60.40.1180">
    <property type="entry name" value="Golgi alpha-mannosidase II"/>
    <property type="match status" value="1"/>
</dbReference>
<feature type="domain" description="Glycosyl hydrolase family 13 catalytic" evidence="13">
    <location>
        <begin position="149"/>
        <end position="503"/>
    </location>
</feature>
<dbReference type="Pfam" id="PF00128">
    <property type="entry name" value="Alpha-amylase"/>
    <property type="match status" value="1"/>
</dbReference>
<name>A0A1T4K375_9FIRM</name>
<dbReference type="InterPro" id="IPR037439">
    <property type="entry name" value="Branching_enzy"/>
</dbReference>
<evidence type="ECO:0000256" key="1">
    <source>
        <dbReference type="ARBA" id="ARBA00000826"/>
    </source>
</evidence>
<dbReference type="SUPFAM" id="SSF51011">
    <property type="entry name" value="Glycosyl hydrolase domain"/>
    <property type="match status" value="1"/>
</dbReference>
<reference evidence="14 15" key="1">
    <citation type="submission" date="2017-02" db="EMBL/GenBank/DDBJ databases">
        <authorList>
            <person name="Peterson S.W."/>
        </authorList>
    </citation>
    <scope>NUCLEOTIDE SEQUENCE [LARGE SCALE GENOMIC DNA]</scope>
    <source>
        <strain evidence="14 15">ATCC 51222</strain>
    </source>
</reference>
<evidence type="ECO:0000259" key="13">
    <source>
        <dbReference type="SMART" id="SM00642"/>
    </source>
</evidence>
<keyword evidence="5 10" id="KW-0321">Glycogen metabolism</keyword>
<dbReference type="InterPro" id="IPR006407">
    <property type="entry name" value="GlgB"/>
</dbReference>
<evidence type="ECO:0000256" key="12">
    <source>
        <dbReference type="SAM" id="MobiDB-lite"/>
    </source>
</evidence>
<dbReference type="InterPro" id="IPR044143">
    <property type="entry name" value="GlgB_N_E_set_prok"/>
</dbReference>
<dbReference type="Gene3D" id="3.20.20.80">
    <property type="entry name" value="Glycosidases"/>
    <property type="match status" value="1"/>
</dbReference>
<evidence type="ECO:0000256" key="7">
    <source>
        <dbReference type="ARBA" id="ARBA00022679"/>
    </source>
</evidence>
<comment type="pathway">
    <text evidence="3 10">Glycan biosynthesis; glycogen biosynthesis.</text>
</comment>